<name>A0A8K0KL17_LADFU</name>
<evidence type="ECO:0000313" key="2">
    <source>
        <dbReference type="Proteomes" id="UP000792457"/>
    </source>
</evidence>
<dbReference type="EMBL" id="KZ308925">
    <property type="protein sequence ID" value="KAG8235575.1"/>
    <property type="molecule type" value="Genomic_DNA"/>
</dbReference>
<gene>
    <name evidence="1" type="ORF">J437_LFUL013125</name>
</gene>
<sequence length="145" mass="16020">MSNDPYLRYYLEQAGSGVGSVYRGVSYQKGNGIGSFLGGLFRSVLPLFKSGAKALGRQAIRTGMDVIGDLTTGQEPVKAVLRRRFEEAGENLKTKAVNKIARLSGDGYTLKKLPGNRQSIRRKRAVKTRPISEKRRKLLAQDIFS</sequence>
<dbReference type="AlphaFoldDB" id="A0A8K0KL17"/>
<dbReference type="OrthoDB" id="5979489at2759"/>
<organism evidence="1 2">
    <name type="scientific">Ladona fulva</name>
    <name type="common">Scarce chaser dragonfly</name>
    <name type="synonym">Libellula fulva</name>
    <dbReference type="NCBI Taxonomy" id="123851"/>
    <lineage>
        <taxon>Eukaryota</taxon>
        <taxon>Metazoa</taxon>
        <taxon>Ecdysozoa</taxon>
        <taxon>Arthropoda</taxon>
        <taxon>Hexapoda</taxon>
        <taxon>Insecta</taxon>
        <taxon>Pterygota</taxon>
        <taxon>Palaeoptera</taxon>
        <taxon>Odonata</taxon>
        <taxon>Epiprocta</taxon>
        <taxon>Anisoptera</taxon>
        <taxon>Libelluloidea</taxon>
        <taxon>Libellulidae</taxon>
        <taxon>Ladona</taxon>
    </lineage>
</organism>
<accession>A0A8K0KL17</accession>
<dbReference type="Proteomes" id="UP000792457">
    <property type="component" value="Unassembled WGS sequence"/>
</dbReference>
<reference evidence="1" key="2">
    <citation type="submission" date="2017-10" db="EMBL/GenBank/DDBJ databases">
        <title>Ladona fulva Genome sequencing and assembly.</title>
        <authorList>
            <person name="Murali S."/>
            <person name="Richards S."/>
            <person name="Bandaranaike D."/>
            <person name="Bellair M."/>
            <person name="Blankenburg K."/>
            <person name="Chao H."/>
            <person name="Dinh H."/>
            <person name="Doddapaneni H."/>
            <person name="Dugan-Rocha S."/>
            <person name="Elkadiri S."/>
            <person name="Gnanaolivu R."/>
            <person name="Hernandez B."/>
            <person name="Skinner E."/>
            <person name="Javaid M."/>
            <person name="Lee S."/>
            <person name="Li M."/>
            <person name="Ming W."/>
            <person name="Munidasa M."/>
            <person name="Muniz J."/>
            <person name="Nguyen L."/>
            <person name="Hughes D."/>
            <person name="Osuji N."/>
            <person name="Pu L.-L."/>
            <person name="Puazo M."/>
            <person name="Qu C."/>
            <person name="Quiroz J."/>
            <person name="Raj R."/>
            <person name="Weissenberger G."/>
            <person name="Xin Y."/>
            <person name="Zou X."/>
            <person name="Han Y."/>
            <person name="Worley K."/>
            <person name="Muzny D."/>
            <person name="Gibbs R."/>
        </authorList>
    </citation>
    <scope>NUCLEOTIDE SEQUENCE</scope>
    <source>
        <strain evidence="1">Sampled in the wild</strain>
    </source>
</reference>
<evidence type="ECO:0000313" key="1">
    <source>
        <dbReference type="EMBL" id="KAG8235575.1"/>
    </source>
</evidence>
<protein>
    <submittedName>
        <fullName evidence="1">Uncharacterized protein</fullName>
    </submittedName>
</protein>
<keyword evidence="2" id="KW-1185">Reference proteome</keyword>
<reference evidence="1" key="1">
    <citation type="submission" date="2013-04" db="EMBL/GenBank/DDBJ databases">
        <authorList>
            <person name="Qu J."/>
            <person name="Murali S.C."/>
            <person name="Bandaranaike D."/>
            <person name="Bellair M."/>
            <person name="Blankenburg K."/>
            <person name="Chao H."/>
            <person name="Dinh H."/>
            <person name="Doddapaneni H."/>
            <person name="Downs B."/>
            <person name="Dugan-Rocha S."/>
            <person name="Elkadiri S."/>
            <person name="Gnanaolivu R.D."/>
            <person name="Hernandez B."/>
            <person name="Javaid M."/>
            <person name="Jayaseelan J.C."/>
            <person name="Lee S."/>
            <person name="Li M."/>
            <person name="Ming W."/>
            <person name="Munidasa M."/>
            <person name="Muniz J."/>
            <person name="Nguyen L."/>
            <person name="Ongeri F."/>
            <person name="Osuji N."/>
            <person name="Pu L.-L."/>
            <person name="Puazo M."/>
            <person name="Qu C."/>
            <person name="Quiroz J."/>
            <person name="Raj R."/>
            <person name="Weissenberger G."/>
            <person name="Xin Y."/>
            <person name="Zou X."/>
            <person name="Han Y."/>
            <person name="Richards S."/>
            <person name="Worley K."/>
            <person name="Muzny D."/>
            <person name="Gibbs R."/>
        </authorList>
    </citation>
    <scope>NUCLEOTIDE SEQUENCE</scope>
    <source>
        <strain evidence="1">Sampled in the wild</strain>
    </source>
</reference>
<proteinExistence type="predicted"/>
<comment type="caution">
    <text evidence="1">The sequence shown here is derived from an EMBL/GenBank/DDBJ whole genome shotgun (WGS) entry which is preliminary data.</text>
</comment>